<proteinExistence type="predicted"/>
<sequence length="875" mass="98904">MRTLSLFCVLVFLVPIIGHGQDKKVDIGGRIRDAISIEPLIGVIVTAYLDDPVQVLAYATSDVEGKYHMRIPHGLKVRIKFSLLGYATQTISLEHSAIASVIFLEKEVISLQEIKIKLPKITHTKDTIRYQVDQFAGGMDRSIGDVLKKLPGIEVSDNGQIMYNGVAINRFYIEGKNLLDNQYGLAVENINFSDVNQVEVLENHQPVKVLEDIYGSDRAAINIKLKDKSKMKWIGNVSAGLGFSPLLGDMSTHTLNVSADWQSINTLKANNSGTNITKEVKQFSVEDLIDSKGKFPTWADPLQMQFTPPNLRESRYYFNESVLANSKSIWDLKKDLTAKATIEFTRDELENKMAASRTYLATDSIFHFLEHSTHRSTPNSFRLSFNLNSNIEKQFLDNTLSVSLQKEGMDVGIGGTTTNEQEGNIRRYQISNDFDFIKQFAGQKWKVRSSSLLDLYSLRGSVSYPEISAISQKAKRNSFYQDASVGTILPLKGWSFENKLGVKLNFQDMDSDLEGVIGMIGAKQGHYINELSLNLTDLYYEGILALKKEGSNMRIQFPLRYSSVAMRRKNSLGRHHEAFLLAEPSISYSRDLTTGLTLHLRASMDNEVVSDPIQYLDEPILRNYRFFTSGSDSIARNRRLSSSLGLSYRDPIAAIFGHVNMRYANNTNGLLSANRFEGPIVVREFFLSSNRGSMFNISGKIGKGFFESNTSVSLQVQYSSNSSTFEQNGQMLRQSLRSIYFNPILTTAPFSWSSLDYSGKLSYRRFGTANGWQADPSLSWINSLTLTCIPSSKIRLYTSYEYLHNEIDKDSRVQQQFLDFGARFKWRHNLELDLKGSNILNERSFGHTQFTDASINSVYYSLRPANYLCSVYYNF</sequence>
<accession>A0A5Q0QAZ1</accession>
<dbReference type="Gene3D" id="2.170.130.10">
    <property type="entry name" value="TonB-dependent receptor, plug domain"/>
    <property type="match status" value="1"/>
</dbReference>
<dbReference type="KEGG" id="sphe:GFH32_09890"/>
<dbReference type="Proteomes" id="UP000326921">
    <property type="component" value="Chromosome"/>
</dbReference>
<evidence type="ECO:0008006" key="3">
    <source>
        <dbReference type="Google" id="ProtNLM"/>
    </source>
</evidence>
<dbReference type="SUPFAM" id="SSF49464">
    <property type="entry name" value="Carboxypeptidase regulatory domain-like"/>
    <property type="match status" value="1"/>
</dbReference>
<reference evidence="1 2" key="1">
    <citation type="submission" date="2019-10" db="EMBL/GenBank/DDBJ databases">
        <authorList>
            <person name="Dong K."/>
        </authorList>
    </citation>
    <scope>NUCLEOTIDE SEQUENCE [LARGE SCALE GENOMIC DNA]</scope>
    <source>
        <strain evidence="2">dk4302</strain>
    </source>
</reference>
<dbReference type="EMBL" id="CP045652">
    <property type="protein sequence ID" value="QGA26616.1"/>
    <property type="molecule type" value="Genomic_DNA"/>
</dbReference>
<gene>
    <name evidence="1" type="ORF">GFH32_09890</name>
</gene>
<name>A0A5Q0QAZ1_9SPHI</name>
<dbReference type="InterPro" id="IPR008969">
    <property type="entry name" value="CarboxyPept-like_regulatory"/>
</dbReference>
<keyword evidence="2" id="KW-1185">Reference proteome</keyword>
<dbReference type="SUPFAM" id="SSF56935">
    <property type="entry name" value="Porins"/>
    <property type="match status" value="1"/>
</dbReference>
<evidence type="ECO:0000313" key="2">
    <source>
        <dbReference type="Proteomes" id="UP000326921"/>
    </source>
</evidence>
<protein>
    <recommendedName>
        <fullName evidence="3">TonB-dependent receptor</fullName>
    </recommendedName>
</protein>
<evidence type="ECO:0000313" key="1">
    <source>
        <dbReference type="EMBL" id="QGA26616.1"/>
    </source>
</evidence>
<dbReference type="InterPro" id="IPR037066">
    <property type="entry name" value="Plug_dom_sf"/>
</dbReference>
<organism evidence="1 2">
    <name type="scientific">Sphingobacterium zhuxiongii</name>
    <dbReference type="NCBI Taxonomy" id="2662364"/>
    <lineage>
        <taxon>Bacteria</taxon>
        <taxon>Pseudomonadati</taxon>
        <taxon>Bacteroidota</taxon>
        <taxon>Sphingobacteriia</taxon>
        <taxon>Sphingobacteriales</taxon>
        <taxon>Sphingobacteriaceae</taxon>
        <taxon>Sphingobacterium</taxon>
    </lineage>
</organism>
<dbReference type="AlphaFoldDB" id="A0A5Q0QAZ1"/>